<evidence type="ECO:0000256" key="3">
    <source>
        <dbReference type="ARBA" id="ARBA00022833"/>
    </source>
</evidence>
<dbReference type="InterPro" id="IPR013083">
    <property type="entry name" value="Znf_RING/FYVE/PHD"/>
</dbReference>
<organism evidence="8 9">
    <name type="scientific">Klebsormidium nitens</name>
    <name type="common">Green alga</name>
    <name type="synonym">Ulothrix nitens</name>
    <dbReference type="NCBI Taxonomy" id="105231"/>
    <lineage>
        <taxon>Eukaryota</taxon>
        <taxon>Viridiplantae</taxon>
        <taxon>Streptophyta</taxon>
        <taxon>Klebsormidiophyceae</taxon>
        <taxon>Klebsormidiales</taxon>
        <taxon>Klebsormidiaceae</taxon>
        <taxon>Klebsormidium</taxon>
    </lineage>
</organism>
<evidence type="ECO:0000313" key="9">
    <source>
        <dbReference type="Proteomes" id="UP000054558"/>
    </source>
</evidence>
<dbReference type="PANTHER" id="PTHR10131:SF94">
    <property type="entry name" value="TNF RECEPTOR-ASSOCIATED FACTOR 4"/>
    <property type="match status" value="1"/>
</dbReference>
<dbReference type="EMBL" id="DF236994">
    <property type="protein sequence ID" value="GAQ80056.1"/>
    <property type="molecule type" value="Genomic_DNA"/>
</dbReference>
<keyword evidence="2 4" id="KW-0863">Zinc-finger</keyword>
<dbReference type="AlphaFoldDB" id="A0A1Y1HU56"/>
<evidence type="ECO:0000259" key="7">
    <source>
        <dbReference type="PROSITE" id="PS50145"/>
    </source>
</evidence>
<evidence type="ECO:0000256" key="4">
    <source>
        <dbReference type="PROSITE-ProRule" id="PRU00207"/>
    </source>
</evidence>
<feature type="domain" description="RING-type" evidence="6">
    <location>
        <begin position="70"/>
        <end position="110"/>
    </location>
</feature>
<dbReference type="SMART" id="SM00184">
    <property type="entry name" value="RING"/>
    <property type="match status" value="1"/>
</dbReference>
<dbReference type="Proteomes" id="UP000054558">
    <property type="component" value="Unassembled WGS sequence"/>
</dbReference>
<dbReference type="SUPFAM" id="SSF49599">
    <property type="entry name" value="TRAF domain-like"/>
    <property type="match status" value="1"/>
</dbReference>
<dbReference type="PANTHER" id="PTHR10131">
    <property type="entry name" value="TNF RECEPTOR ASSOCIATED FACTOR"/>
    <property type="match status" value="1"/>
</dbReference>
<accession>A0A1Y1HU56</accession>
<dbReference type="PROSITE" id="PS00518">
    <property type="entry name" value="ZF_RING_1"/>
    <property type="match status" value="1"/>
</dbReference>
<dbReference type="Gene3D" id="3.30.40.10">
    <property type="entry name" value="Zinc/RING finger domain, C3HC4 (zinc finger)"/>
    <property type="match status" value="2"/>
</dbReference>
<dbReference type="PROSITE" id="PS50089">
    <property type="entry name" value="ZF_RING_2"/>
    <property type="match status" value="1"/>
</dbReference>
<gene>
    <name evidence="8" type="ORF">KFL_000450120</name>
</gene>
<keyword evidence="3 4" id="KW-0862">Zinc</keyword>
<dbReference type="PROSITE" id="PS50145">
    <property type="entry name" value="ZF_TRAF"/>
    <property type="match status" value="1"/>
</dbReference>
<keyword evidence="1 4" id="KW-0479">Metal-binding</keyword>
<protein>
    <submittedName>
        <fullName evidence="8">RING zinc finger-containing protein</fullName>
    </submittedName>
</protein>
<feature type="region of interest" description="Disordered" evidence="5">
    <location>
        <begin position="282"/>
        <end position="307"/>
    </location>
</feature>
<feature type="zinc finger region" description="TRAF-type" evidence="4">
    <location>
        <begin position="167"/>
        <end position="239"/>
    </location>
</feature>
<feature type="compositionally biased region" description="Basic and acidic residues" evidence="5">
    <location>
        <begin position="282"/>
        <end position="294"/>
    </location>
</feature>
<name>A0A1Y1HU56_KLENI</name>
<proteinExistence type="predicted"/>
<evidence type="ECO:0000256" key="1">
    <source>
        <dbReference type="ARBA" id="ARBA00022723"/>
    </source>
</evidence>
<dbReference type="GO" id="GO:0008270">
    <property type="term" value="F:zinc ion binding"/>
    <property type="evidence" value="ECO:0007669"/>
    <property type="project" value="UniProtKB-KW"/>
</dbReference>
<sequence length="307" mass="34556">MAVASYLRVIKNTDACDGDKSSNARATTEKAAQSPQGTVQQFKSVGGYYGCRLYEKTYFSSKDIVQYFICARCKSLLDKPVMLPNCGHKVCRGCAQGDDDKATSCCPKCQGRFFKNKILAIEGYDRIMKKMKRWCVNALGYDEEEEAIVPDPESCSFKGYGRFLAEHESTCGFKVVTCTLGCKSQLWKKDVEAHADLCSYECSAYACRKLVLAKHMEHHKKEECPATVISCPMTSEGCTVSEQRRYMHGHTESCPYMKVKDKLSELSEAKAEIEKLKRMLETSTPEKVKEEPIVKRLRSGATKREPL</sequence>
<keyword evidence="9" id="KW-1185">Reference proteome</keyword>
<dbReference type="InterPro" id="IPR001841">
    <property type="entry name" value="Znf_RING"/>
</dbReference>
<evidence type="ECO:0000256" key="5">
    <source>
        <dbReference type="SAM" id="MobiDB-lite"/>
    </source>
</evidence>
<dbReference type="SUPFAM" id="SSF57850">
    <property type="entry name" value="RING/U-box"/>
    <property type="match status" value="1"/>
</dbReference>
<evidence type="ECO:0000259" key="6">
    <source>
        <dbReference type="PROSITE" id="PS50089"/>
    </source>
</evidence>
<evidence type="ECO:0000256" key="2">
    <source>
        <dbReference type="ARBA" id="ARBA00022771"/>
    </source>
</evidence>
<dbReference type="InterPro" id="IPR017907">
    <property type="entry name" value="Znf_RING_CS"/>
</dbReference>
<dbReference type="OMA" id="HIDECEY"/>
<dbReference type="OrthoDB" id="6105938at2759"/>
<reference evidence="8 9" key="1">
    <citation type="journal article" date="2014" name="Nat. Commun.">
        <title>Klebsormidium flaccidum genome reveals primary factors for plant terrestrial adaptation.</title>
        <authorList>
            <person name="Hori K."/>
            <person name="Maruyama F."/>
            <person name="Fujisawa T."/>
            <person name="Togashi T."/>
            <person name="Yamamoto N."/>
            <person name="Seo M."/>
            <person name="Sato S."/>
            <person name="Yamada T."/>
            <person name="Mori H."/>
            <person name="Tajima N."/>
            <person name="Moriyama T."/>
            <person name="Ikeuchi M."/>
            <person name="Watanabe M."/>
            <person name="Wada H."/>
            <person name="Kobayashi K."/>
            <person name="Saito M."/>
            <person name="Masuda T."/>
            <person name="Sasaki-Sekimoto Y."/>
            <person name="Mashiguchi K."/>
            <person name="Awai K."/>
            <person name="Shimojima M."/>
            <person name="Masuda S."/>
            <person name="Iwai M."/>
            <person name="Nobusawa T."/>
            <person name="Narise T."/>
            <person name="Kondo S."/>
            <person name="Saito H."/>
            <person name="Sato R."/>
            <person name="Murakawa M."/>
            <person name="Ihara Y."/>
            <person name="Oshima-Yamada Y."/>
            <person name="Ohtaka K."/>
            <person name="Satoh M."/>
            <person name="Sonobe K."/>
            <person name="Ishii M."/>
            <person name="Ohtani R."/>
            <person name="Kanamori-Sato M."/>
            <person name="Honoki R."/>
            <person name="Miyazaki D."/>
            <person name="Mochizuki H."/>
            <person name="Umetsu J."/>
            <person name="Higashi K."/>
            <person name="Shibata D."/>
            <person name="Kamiya Y."/>
            <person name="Sato N."/>
            <person name="Nakamura Y."/>
            <person name="Tabata S."/>
            <person name="Ida S."/>
            <person name="Kurokawa K."/>
            <person name="Ohta H."/>
        </authorList>
    </citation>
    <scope>NUCLEOTIDE SEQUENCE [LARGE SCALE GENOMIC DNA]</scope>
    <source>
        <strain evidence="8 9">NIES-2285</strain>
    </source>
</reference>
<dbReference type="InterPro" id="IPR001293">
    <property type="entry name" value="Znf_TRAF"/>
</dbReference>
<feature type="domain" description="TRAF-type" evidence="7">
    <location>
        <begin position="167"/>
        <end position="239"/>
    </location>
</feature>
<evidence type="ECO:0000313" key="8">
    <source>
        <dbReference type="EMBL" id="GAQ80056.1"/>
    </source>
</evidence>